<dbReference type="PROSITE" id="PS50262">
    <property type="entry name" value="G_PROTEIN_RECEP_F1_2"/>
    <property type="match status" value="1"/>
</dbReference>
<dbReference type="HOGENOM" id="CLU_009579_3_3_1"/>
<dbReference type="InterPro" id="IPR017452">
    <property type="entry name" value="GPCR_Rhodpsn_7TM"/>
</dbReference>
<dbReference type="GO" id="GO:0005886">
    <property type="term" value="C:plasma membrane"/>
    <property type="evidence" value="ECO:0007669"/>
    <property type="project" value="TreeGrafter"/>
</dbReference>
<dbReference type="Proteomes" id="UP000030746">
    <property type="component" value="Unassembled WGS sequence"/>
</dbReference>
<keyword evidence="6" id="KW-0675">Receptor</keyword>
<dbReference type="STRING" id="225164.V3ZIC9"/>
<feature type="transmembrane region" description="Helical" evidence="8">
    <location>
        <begin position="190"/>
        <end position="213"/>
    </location>
</feature>
<dbReference type="EMBL" id="KB204047">
    <property type="protein sequence ID" value="ESO82070.1"/>
    <property type="molecule type" value="Genomic_DNA"/>
</dbReference>
<keyword evidence="11" id="KW-1185">Reference proteome</keyword>
<reference evidence="10 11" key="1">
    <citation type="journal article" date="2013" name="Nature">
        <title>Insights into bilaterian evolution from three spiralian genomes.</title>
        <authorList>
            <person name="Simakov O."/>
            <person name="Marletaz F."/>
            <person name="Cho S.J."/>
            <person name="Edsinger-Gonzales E."/>
            <person name="Havlak P."/>
            <person name="Hellsten U."/>
            <person name="Kuo D.H."/>
            <person name="Larsson T."/>
            <person name="Lv J."/>
            <person name="Arendt D."/>
            <person name="Savage R."/>
            <person name="Osoegawa K."/>
            <person name="de Jong P."/>
            <person name="Grimwood J."/>
            <person name="Chapman J.A."/>
            <person name="Shapiro H."/>
            <person name="Aerts A."/>
            <person name="Otillar R.P."/>
            <person name="Terry A.Y."/>
            <person name="Boore J.L."/>
            <person name="Grigoriev I.V."/>
            <person name="Lindberg D.R."/>
            <person name="Seaver E.C."/>
            <person name="Weisblat D.A."/>
            <person name="Putnam N.H."/>
            <person name="Rokhsar D.S."/>
        </authorList>
    </citation>
    <scope>NUCLEOTIDE SEQUENCE [LARGE SCALE GENOMIC DNA]</scope>
</reference>
<dbReference type="Pfam" id="PF00001">
    <property type="entry name" value="7tm_1"/>
    <property type="match status" value="1"/>
</dbReference>
<dbReference type="OrthoDB" id="10034726at2759"/>
<accession>V3ZIC9</accession>
<dbReference type="GO" id="GO:0004930">
    <property type="term" value="F:G protein-coupled receptor activity"/>
    <property type="evidence" value="ECO:0007669"/>
    <property type="project" value="UniProtKB-KW"/>
</dbReference>
<dbReference type="PRINTS" id="PR00237">
    <property type="entry name" value="GPCRRHODOPSN"/>
</dbReference>
<keyword evidence="4" id="KW-0297">G-protein coupled receptor</keyword>
<organism evidence="10 11">
    <name type="scientific">Lottia gigantea</name>
    <name type="common">Giant owl limpet</name>
    <dbReference type="NCBI Taxonomy" id="225164"/>
    <lineage>
        <taxon>Eukaryota</taxon>
        <taxon>Metazoa</taxon>
        <taxon>Spiralia</taxon>
        <taxon>Lophotrochozoa</taxon>
        <taxon>Mollusca</taxon>
        <taxon>Gastropoda</taxon>
        <taxon>Patellogastropoda</taxon>
        <taxon>Lottioidea</taxon>
        <taxon>Lottiidae</taxon>
        <taxon>Lottia</taxon>
    </lineage>
</organism>
<comment type="subcellular location">
    <subcellularLocation>
        <location evidence="1">Membrane</location>
        <topology evidence="1">Multi-pass membrane protein</topology>
    </subcellularLocation>
</comment>
<sequence>MAGRNETSAFESDGTNTTVLTGSPWSFSFSTTMAVILSISSVLTVVGNLMVITVVIRYPVMRTRTNLFLTNLAVADLMVGLLLVPCSITTLVAGKWVLGNTVCSINGFLTCFCLVTSIHTLMYISVHKCYSLPRAQSDSFKLSQILLMIAATWIWAGFLSTITVTGLNHVYYKKYTSQCGPSYPHDLKTYIHHTFVQVTGIIIPLVTMVICYFRMFRTIWYHSQSLKIHTTLDNNLIVAQQKKIFKTLIMVLACFILCWIPYQLYASYTTIVKDKEHFSPYINPVAYLFGYINSAFNPIIYALRSKSFRHGYKEIWCQTTGYIMNEGLNVAGRPRGLSNAMLVPVMFVA</sequence>
<dbReference type="CTD" id="20241384"/>
<name>V3ZIC9_LOTGI</name>
<proteinExistence type="predicted"/>
<feature type="transmembrane region" description="Helical" evidence="8">
    <location>
        <begin position="33"/>
        <end position="56"/>
    </location>
</feature>
<keyword evidence="7" id="KW-0807">Transducer</keyword>
<dbReference type="Gene3D" id="1.20.1070.10">
    <property type="entry name" value="Rhodopsin 7-helix transmembrane proteins"/>
    <property type="match status" value="1"/>
</dbReference>
<feature type="domain" description="G-protein coupled receptors family 1 profile" evidence="9">
    <location>
        <begin position="47"/>
        <end position="301"/>
    </location>
</feature>
<keyword evidence="2 8" id="KW-0812">Transmembrane</keyword>
<dbReference type="KEGG" id="lgi:LOTGIDRAFT_170344"/>
<evidence type="ECO:0000259" key="9">
    <source>
        <dbReference type="PROSITE" id="PS50262"/>
    </source>
</evidence>
<dbReference type="PANTHER" id="PTHR45695:SF9">
    <property type="entry name" value="LEUCOKININ RECEPTOR"/>
    <property type="match status" value="1"/>
</dbReference>
<evidence type="ECO:0000256" key="5">
    <source>
        <dbReference type="ARBA" id="ARBA00023136"/>
    </source>
</evidence>
<dbReference type="AlphaFoldDB" id="V3ZIC9"/>
<evidence type="ECO:0000256" key="6">
    <source>
        <dbReference type="ARBA" id="ARBA00023170"/>
    </source>
</evidence>
<evidence type="ECO:0000256" key="2">
    <source>
        <dbReference type="ARBA" id="ARBA00022692"/>
    </source>
</evidence>
<feature type="transmembrane region" description="Helical" evidence="8">
    <location>
        <begin position="68"/>
        <end position="93"/>
    </location>
</feature>
<feature type="transmembrane region" description="Helical" evidence="8">
    <location>
        <begin position="145"/>
        <end position="170"/>
    </location>
</feature>
<keyword evidence="3 8" id="KW-1133">Transmembrane helix</keyword>
<gene>
    <name evidence="10" type="ORF">LOTGIDRAFT_170344</name>
</gene>
<dbReference type="RefSeq" id="XP_009067235.1">
    <property type="nucleotide sequence ID" value="XM_009068987.1"/>
</dbReference>
<dbReference type="GeneID" id="20241384"/>
<feature type="transmembrane region" description="Helical" evidence="8">
    <location>
        <begin position="244"/>
        <end position="265"/>
    </location>
</feature>
<dbReference type="OMA" id="VIRHARM"/>
<evidence type="ECO:0000313" key="11">
    <source>
        <dbReference type="Proteomes" id="UP000030746"/>
    </source>
</evidence>
<evidence type="ECO:0000256" key="8">
    <source>
        <dbReference type="SAM" id="Phobius"/>
    </source>
</evidence>
<evidence type="ECO:0000256" key="3">
    <source>
        <dbReference type="ARBA" id="ARBA00022989"/>
    </source>
</evidence>
<evidence type="ECO:0000256" key="4">
    <source>
        <dbReference type="ARBA" id="ARBA00023040"/>
    </source>
</evidence>
<feature type="transmembrane region" description="Helical" evidence="8">
    <location>
        <begin position="105"/>
        <end position="124"/>
    </location>
</feature>
<evidence type="ECO:0000256" key="1">
    <source>
        <dbReference type="ARBA" id="ARBA00004141"/>
    </source>
</evidence>
<protein>
    <recommendedName>
        <fullName evidence="9">G-protein coupled receptors family 1 profile domain-containing protein</fullName>
    </recommendedName>
</protein>
<keyword evidence="5 8" id="KW-0472">Membrane</keyword>
<dbReference type="PANTHER" id="PTHR45695">
    <property type="entry name" value="LEUCOKININ RECEPTOR-RELATED"/>
    <property type="match status" value="1"/>
</dbReference>
<dbReference type="SMART" id="SM01381">
    <property type="entry name" value="7TM_GPCR_Srsx"/>
    <property type="match status" value="1"/>
</dbReference>
<evidence type="ECO:0000256" key="7">
    <source>
        <dbReference type="ARBA" id="ARBA00023224"/>
    </source>
</evidence>
<feature type="transmembrane region" description="Helical" evidence="8">
    <location>
        <begin position="285"/>
        <end position="303"/>
    </location>
</feature>
<dbReference type="SUPFAM" id="SSF81321">
    <property type="entry name" value="Family A G protein-coupled receptor-like"/>
    <property type="match status" value="1"/>
</dbReference>
<dbReference type="CDD" id="cd00637">
    <property type="entry name" value="7tm_classA_rhodopsin-like"/>
    <property type="match status" value="1"/>
</dbReference>
<evidence type="ECO:0000313" key="10">
    <source>
        <dbReference type="EMBL" id="ESO82070.1"/>
    </source>
</evidence>
<dbReference type="InterPro" id="IPR000276">
    <property type="entry name" value="GPCR_Rhodpsn"/>
</dbReference>